<dbReference type="OrthoDB" id="5733524at2"/>
<evidence type="ECO:0000256" key="1">
    <source>
        <dbReference type="SAM" id="MobiDB-lite"/>
    </source>
</evidence>
<sequence length="195" mass="21729">MKIEIVPVWKQVTPELAQELMAFWRDNKAIGDDAAAAARALQAVCIARDEAGTLCGVGTAVVKVLPRLRQPMHYYRQYFAKSLRGHHQELPFYLRAKQVLQDYNAARERPESLGILLEVENGKIAAAYRRAHEPSFDATFIGYSPRGLQLRVSYFDGAELLPPAPVRGPAVAVRGAQQHDPSRIQPASRRGNVRS</sequence>
<dbReference type="Proteomes" id="UP000308149">
    <property type="component" value="Chromosome"/>
</dbReference>
<evidence type="ECO:0000313" key="3">
    <source>
        <dbReference type="Proteomes" id="UP000308149"/>
    </source>
</evidence>
<keyword evidence="3" id="KW-1185">Reference proteome</keyword>
<dbReference type="RefSeq" id="WP_139716448.1">
    <property type="nucleotide sequence ID" value="NZ_CP040871.1"/>
</dbReference>
<proteinExistence type="predicted"/>
<name>A0A5B7ZRD4_9GAMM</name>
<feature type="region of interest" description="Disordered" evidence="1">
    <location>
        <begin position="171"/>
        <end position="195"/>
    </location>
</feature>
<dbReference type="EMBL" id="CP040871">
    <property type="protein sequence ID" value="QDA57397.1"/>
    <property type="molecule type" value="Genomic_DNA"/>
</dbReference>
<evidence type="ECO:0000313" key="2">
    <source>
        <dbReference type="EMBL" id="QDA57397.1"/>
    </source>
</evidence>
<accession>A0A5B7ZRD4</accession>
<reference evidence="2 3" key="1">
    <citation type="submission" date="2019-06" db="EMBL/GenBank/DDBJ databases">
        <title>Thermomonas aquatica sp. nov., isolated from an industrial wastewater treatment plant.</title>
        <authorList>
            <person name="Jeon J.H."/>
            <person name="Park D.-S."/>
        </authorList>
    </citation>
    <scope>NUCLEOTIDE SEQUENCE [LARGE SCALE GENOMIC DNA]</scope>
    <source>
        <strain evidence="2 3">SY21</strain>
    </source>
</reference>
<dbReference type="AlphaFoldDB" id="A0A5B7ZRD4"/>
<protein>
    <submittedName>
        <fullName evidence="2">Uncharacterized protein</fullName>
    </submittedName>
</protein>
<dbReference type="KEGG" id="thes:FHQ07_08765"/>
<organism evidence="2 3">
    <name type="scientific">Thermomonas aquatica</name>
    <dbReference type="NCBI Taxonomy" id="2202149"/>
    <lineage>
        <taxon>Bacteria</taxon>
        <taxon>Pseudomonadati</taxon>
        <taxon>Pseudomonadota</taxon>
        <taxon>Gammaproteobacteria</taxon>
        <taxon>Lysobacterales</taxon>
        <taxon>Lysobacteraceae</taxon>
        <taxon>Thermomonas</taxon>
    </lineage>
</organism>
<gene>
    <name evidence="2" type="ORF">FHQ07_08765</name>
</gene>